<accession>A0A918TKF9</accession>
<comment type="function">
    <text evidence="6">Specifically methylates the N7 position of guanine in position 527 of 16S rRNA.</text>
</comment>
<dbReference type="Pfam" id="PF02527">
    <property type="entry name" value="GidB"/>
    <property type="match status" value="1"/>
</dbReference>
<dbReference type="EC" id="2.1.1.170" evidence="6"/>
<feature type="binding site" evidence="6">
    <location>
        <position position="68"/>
    </location>
    <ligand>
        <name>S-adenosyl-L-methionine</name>
        <dbReference type="ChEBI" id="CHEBI:59789"/>
    </ligand>
</feature>
<dbReference type="AlphaFoldDB" id="A0A918TKF9"/>
<dbReference type="PANTHER" id="PTHR31760:SF0">
    <property type="entry name" value="S-ADENOSYL-L-METHIONINE-DEPENDENT METHYLTRANSFERASES SUPERFAMILY PROTEIN"/>
    <property type="match status" value="1"/>
</dbReference>
<dbReference type="EMBL" id="BMYJ01000003">
    <property type="protein sequence ID" value="GHC51662.1"/>
    <property type="molecule type" value="Genomic_DNA"/>
</dbReference>
<dbReference type="InterPro" id="IPR029063">
    <property type="entry name" value="SAM-dependent_MTases_sf"/>
</dbReference>
<evidence type="ECO:0000313" key="8">
    <source>
        <dbReference type="Proteomes" id="UP000638981"/>
    </source>
</evidence>
<feature type="binding site" evidence="6">
    <location>
        <begin position="117"/>
        <end position="118"/>
    </location>
    <ligand>
        <name>S-adenosyl-L-methionine</name>
        <dbReference type="ChEBI" id="CHEBI:59789"/>
    </ligand>
</feature>
<keyword evidence="3 6" id="KW-0489">Methyltransferase</keyword>
<dbReference type="PIRSF" id="PIRSF003078">
    <property type="entry name" value="GidB"/>
    <property type="match status" value="1"/>
</dbReference>
<reference evidence="7" key="1">
    <citation type="journal article" date="2014" name="Int. J. Syst. Evol. Microbiol.">
        <title>Complete genome sequence of Corynebacterium casei LMG S-19264T (=DSM 44701T), isolated from a smear-ripened cheese.</title>
        <authorList>
            <consortium name="US DOE Joint Genome Institute (JGI-PGF)"/>
            <person name="Walter F."/>
            <person name="Albersmeier A."/>
            <person name="Kalinowski J."/>
            <person name="Ruckert C."/>
        </authorList>
    </citation>
    <scope>NUCLEOTIDE SEQUENCE</scope>
    <source>
        <strain evidence="7">KCTC 23310</strain>
    </source>
</reference>
<dbReference type="NCBIfam" id="TIGR00138">
    <property type="entry name" value="rsmG_gidB"/>
    <property type="match status" value="1"/>
</dbReference>
<evidence type="ECO:0000256" key="6">
    <source>
        <dbReference type="HAMAP-Rule" id="MF_00074"/>
    </source>
</evidence>
<keyword evidence="1 6" id="KW-0963">Cytoplasm</keyword>
<evidence type="ECO:0000313" key="7">
    <source>
        <dbReference type="EMBL" id="GHC51662.1"/>
    </source>
</evidence>
<comment type="caution">
    <text evidence="6">Lacks conserved residue(s) required for the propagation of feature annotation.</text>
</comment>
<dbReference type="GO" id="GO:0070043">
    <property type="term" value="F:rRNA (guanine-N7-)-methyltransferase activity"/>
    <property type="evidence" value="ECO:0007669"/>
    <property type="project" value="UniProtKB-UniRule"/>
</dbReference>
<protein>
    <recommendedName>
        <fullName evidence="6">Ribosomal RNA small subunit methyltransferase G</fullName>
        <ecNumber evidence="6">2.1.1.170</ecNumber>
    </recommendedName>
    <alternativeName>
        <fullName evidence="6">16S rRNA 7-methylguanosine methyltransferase</fullName>
        <shortName evidence="6">16S rRNA m7G methyltransferase</shortName>
    </alternativeName>
</protein>
<evidence type="ECO:0000256" key="2">
    <source>
        <dbReference type="ARBA" id="ARBA00022552"/>
    </source>
</evidence>
<keyword evidence="4 6" id="KW-0808">Transferase</keyword>
<dbReference type="Proteomes" id="UP000638981">
    <property type="component" value="Unassembled WGS sequence"/>
</dbReference>
<dbReference type="SUPFAM" id="SSF53335">
    <property type="entry name" value="S-adenosyl-L-methionine-dependent methyltransferases"/>
    <property type="match status" value="1"/>
</dbReference>
<sequence>MLDVSRETLERLRAFQAIVAKWNSKINLIARSTEAEIWTRHIVDSAQIYDLAPGHAQHWADFGSGGGFPGLVVACIAAEKNPSLQVTLVESDQRKCAFLRSASLELGLKPQILTQRIEAIPPLGADVVSARALASLDQLCAFAHRHLSPQGAAIFPKGKTADQEIESARQNWQFHLTRIQSETDESACLLKLEDLTHA</sequence>
<feature type="binding site" evidence="6">
    <location>
        <position position="63"/>
    </location>
    <ligand>
        <name>S-adenosyl-L-methionine</name>
        <dbReference type="ChEBI" id="CHEBI:59789"/>
    </ligand>
</feature>
<keyword evidence="8" id="KW-1185">Reference proteome</keyword>
<dbReference type="HAMAP" id="MF_00074">
    <property type="entry name" value="16SrRNA_methyltr_G"/>
    <property type="match status" value="1"/>
</dbReference>
<keyword evidence="5 6" id="KW-0949">S-adenosyl-L-methionine</keyword>
<reference evidence="7" key="2">
    <citation type="submission" date="2020-09" db="EMBL/GenBank/DDBJ databases">
        <authorList>
            <person name="Sun Q."/>
            <person name="Kim S."/>
        </authorList>
    </citation>
    <scope>NUCLEOTIDE SEQUENCE</scope>
    <source>
        <strain evidence="7">KCTC 23310</strain>
    </source>
</reference>
<comment type="similarity">
    <text evidence="6">Belongs to the methyltransferase superfamily. RNA methyltransferase RsmG family.</text>
</comment>
<evidence type="ECO:0000256" key="4">
    <source>
        <dbReference type="ARBA" id="ARBA00022679"/>
    </source>
</evidence>
<dbReference type="GO" id="GO:0005829">
    <property type="term" value="C:cytosol"/>
    <property type="evidence" value="ECO:0007669"/>
    <property type="project" value="TreeGrafter"/>
</dbReference>
<comment type="catalytic activity">
    <reaction evidence="6">
        <text>guanosine(527) in 16S rRNA + S-adenosyl-L-methionine = N(7)-methylguanosine(527) in 16S rRNA + S-adenosyl-L-homocysteine</text>
        <dbReference type="Rhea" id="RHEA:42732"/>
        <dbReference type="Rhea" id="RHEA-COMP:10209"/>
        <dbReference type="Rhea" id="RHEA-COMP:10210"/>
        <dbReference type="ChEBI" id="CHEBI:57856"/>
        <dbReference type="ChEBI" id="CHEBI:59789"/>
        <dbReference type="ChEBI" id="CHEBI:74269"/>
        <dbReference type="ChEBI" id="CHEBI:74480"/>
        <dbReference type="EC" id="2.1.1.170"/>
    </reaction>
</comment>
<comment type="subcellular location">
    <subcellularLocation>
        <location evidence="6">Cytoplasm</location>
    </subcellularLocation>
</comment>
<dbReference type="PANTHER" id="PTHR31760">
    <property type="entry name" value="S-ADENOSYL-L-METHIONINE-DEPENDENT METHYLTRANSFERASES SUPERFAMILY PROTEIN"/>
    <property type="match status" value="1"/>
</dbReference>
<organism evidence="7 8">
    <name type="scientific">Neogemmobacter tilapiae</name>
    <dbReference type="NCBI Taxonomy" id="875041"/>
    <lineage>
        <taxon>Bacteria</taxon>
        <taxon>Pseudomonadati</taxon>
        <taxon>Pseudomonadota</taxon>
        <taxon>Alphaproteobacteria</taxon>
        <taxon>Rhodobacterales</taxon>
        <taxon>Paracoccaceae</taxon>
        <taxon>Neogemmobacter</taxon>
    </lineage>
</organism>
<proteinExistence type="inferred from homology"/>
<dbReference type="Gene3D" id="3.40.50.150">
    <property type="entry name" value="Vaccinia Virus protein VP39"/>
    <property type="match status" value="1"/>
</dbReference>
<comment type="caution">
    <text evidence="7">The sequence shown here is derived from an EMBL/GenBank/DDBJ whole genome shotgun (WGS) entry which is preliminary data.</text>
</comment>
<evidence type="ECO:0000256" key="5">
    <source>
        <dbReference type="ARBA" id="ARBA00022691"/>
    </source>
</evidence>
<evidence type="ECO:0000256" key="1">
    <source>
        <dbReference type="ARBA" id="ARBA00022490"/>
    </source>
</evidence>
<dbReference type="RefSeq" id="WP_189410776.1">
    <property type="nucleotide sequence ID" value="NZ_BMYJ01000003.1"/>
</dbReference>
<name>A0A918TKF9_9RHOB</name>
<evidence type="ECO:0000256" key="3">
    <source>
        <dbReference type="ARBA" id="ARBA00022603"/>
    </source>
</evidence>
<dbReference type="InterPro" id="IPR003682">
    <property type="entry name" value="rRNA_ssu_MeTfrase_G"/>
</dbReference>
<feature type="binding site" evidence="6">
    <location>
        <position position="131"/>
    </location>
    <ligand>
        <name>S-adenosyl-L-methionine</name>
        <dbReference type="ChEBI" id="CHEBI:59789"/>
    </ligand>
</feature>
<gene>
    <name evidence="6 7" type="primary">rsmG</name>
    <name evidence="7" type="ORF">GCM10007315_12630</name>
</gene>
<keyword evidence="2 6" id="KW-0698">rRNA processing</keyword>